<keyword evidence="7" id="KW-0406">Ion transport</keyword>
<dbReference type="Gene3D" id="1.20.1510.10">
    <property type="entry name" value="Cation efflux protein transmembrane domain"/>
    <property type="match status" value="1"/>
</dbReference>
<evidence type="ECO:0000256" key="1">
    <source>
        <dbReference type="ARBA" id="ARBA00004141"/>
    </source>
</evidence>
<dbReference type="Pfam" id="PF01545">
    <property type="entry name" value="Cation_efflux"/>
    <property type="match status" value="1"/>
</dbReference>
<dbReference type="GO" id="GO:0005886">
    <property type="term" value="C:plasma membrane"/>
    <property type="evidence" value="ECO:0007669"/>
    <property type="project" value="TreeGrafter"/>
</dbReference>
<name>A0A935PZ62_9PROT</name>
<evidence type="ECO:0000256" key="2">
    <source>
        <dbReference type="ARBA" id="ARBA00008873"/>
    </source>
</evidence>
<comment type="caution">
    <text evidence="13">The sequence shown here is derived from an EMBL/GenBank/DDBJ whole genome shotgun (WGS) entry which is preliminary data.</text>
</comment>
<evidence type="ECO:0000256" key="6">
    <source>
        <dbReference type="ARBA" id="ARBA00022989"/>
    </source>
</evidence>
<dbReference type="Proteomes" id="UP000697998">
    <property type="component" value="Unassembled WGS sequence"/>
</dbReference>
<feature type="transmembrane region" description="Helical" evidence="10">
    <location>
        <begin position="133"/>
        <end position="152"/>
    </location>
</feature>
<keyword evidence="3" id="KW-0813">Transport</keyword>
<dbReference type="EMBL" id="JADJMH010000006">
    <property type="protein sequence ID" value="MBK7675002.1"/>
    <property type="molecule type" value="Genomic_DNA"/>
</dbReference>
<evidence type="ECO:0000256" key="5">
    <source>
        <dbReference type="ARBA" id="ARBA00022906"/>
    </source>
</evidence>
<feature type="transmembrane region" description="Helical" evidence="10">
    <location>
        <begin position="31"/>
        <end position="52"/>
    </location>
</feature>
<comment type="subcellular location">
    <subcellularLocation>
        <location evidence="1">Membrane</location>
        <topology evidence="1">Multi-pass membrane protein</topology>
    </subcellularLocation>
</comment>
<sequence>MSDPRHHEHEHSRHRHDNDADHQHADAGPRLLWALLLTLGFAAVEAVTGFWAGSLALLGDAGHMVTDSASLALAAFAAWLSQRPPTRRHTYGYGRVETLAALLNVLFMVLVVVGISVAAVGRILEPATVNGEAVTLVATLGLALNIAVAWLLMHGEQTMNTRGALLHVLGDLLGSVAALVSGAIVMWTGWMTADPLLSLLICALMLASSLRLLREVLQALMEGVPPSLSTEQVGRVLASLPGVASVHDLHIWTLSSKRVALSAHLIVESLEQWPTVLAAGRHVLAEQGITHVTLQPEPLSSPVHWLPTGEKGRLQGV</sequence>
<evidence type="ECO:0000256" key="10">
    <source>
        <dbReference type="SAM" id="Phobius"/>
    </source>
</evidence>
<evidence type="ECO:0000256" key="8">
    <source>
        <dbReference type="ARBA" id="ARBA00023136"/>
    </source>
</evidence>
<dbReference type="SUPFAM" id="SSF160240">
    <property type="entry name" value="Cation efflux protein cytoplasmic domain-like"/>
    <property type="match status" value="1"/>
</dbReference>
<evidence type="ECO:0000256" key="7">
    <source>
        <dbReference type="ARBA" id="ARBA00023065"/>
    </source>
</evidence>
<feature type="domain" description="Cation efflux protein cytoplasmic" evidence="12">
    <location>
        <begin position="225"/>
        <end position="298"/>
    </location>
</feature>
<evidence type="ECO:0000313" key="13">
    <source>
        <dbReference type="EMBL" id="MBK7675002.1"/>
    </source>
</evidence>
<evidence type="ECO:0000313" key="14">
    <source>
        <dbReference type="Proteomes" id="UP000697998"/>
    </source>
</evidence>
<dbReference type="AlphaFoldDB" id="A0A935PZ62"/>
<evidence type="ECO:0000259" key="12">
    <source>
        <dbReference type="Pfam" id="PF16916"/>
    </source>
</evidence>
<dbReference type="InterPro" id="IPR058533">
    <property type="entry name" value="Cation_efflux_TM"/>
</dbReference>
<dbReference type="InterPro" id="IPR036837">
    <property type="entry name" value="Cation_efflux_CTD_sf"/>
</dbReference>
<dbReference type="SUPFAM" id="SSF161111">
    <property type="entry name" value="Cation efflux protein transmembrane domain-like"/>
    <property type="match status" value="1"/>
</dbReference>
<gene>
    <name evidence="13" type="ORF">IPJ27_09685</name>
</gene>
<dbReference type="InterPro" id="IPR002524">
    <property type="entry name" value="Cation_efflux"/>
</dbReference>
<evidence type="ECO:0000256" key="4">
    <source>
        <dbReference type="ARBA" id="ARBA00022692"/>
    </source>
</evidence>
<accession>A0A935PZ62</accession>
<keyword evidence="6 10" id="KW-1133">Transmembrane helix</keyword>
<feature type="transmembrane region" description="Helical" evidence="10">
    <location>
        <begin position="196"/>
        <end position="213"/>
    </location>
</feature>
<comment type="similarity">
    <text evidence="2">Belongs to the cation diffusion facilitator (CDF) transporter (TC 2.A.4) family. SLC30A subfamily.</text>
</comment>
<dbReference type="InterPro" id="IPR027469">
    <property type="entry name" value="Cation_efflux_TMD_sf"/>
</dbReference>
<feature type="transmembrane region" description="Helical" evidence="10">
    <location>
        <begin position="64"/>
        <end position="80"/>
    </location>
</feature>
<evidence type="ECO:0000259" key="11">
    <source>
        <dbReference type="Pfam" id="PF01545"/>
    </source>
</evidence>
<keyword evidence="5" id="KW-0864">Zinc transport</keyword>
<feature type="transmembrane region" description="Helical" evidence="10">
    <location>
        <begin position="164"/>
        <end position="190"/>
    </location>
</feature>
<dbReference type="Pfam" id="PF16916">
    <property type="entry name" value="ZT_dimer"/>
    <property type="match status" value="1"/>
</dbReference>
<evidence type="ECO:0000256" key="9">
    <source>
        <dbReference type="SAM" id="MobiDB-lite"/>
    </source>
</evidence>
<dbReference type="NCBIfam" id="TIGR01297">
    <property type="entry name" value="CDF"/>
    <property type="match status" value="1"/>
</dbReference>
<keyword evidence="4 10" id="KW-0812">Transmembrane</keyword>
<dbReference type="InterPro" id="IPR050681">
    <property type="entry name" value="CDF/SLC30A"/>
</dbReference>
<feature type="domain" description="Cation efflux protein transmembrane" evidence="11">
    <location>
        <begin position="32"/>
        <end position="221"/>
    </location>
</feature>
<protein>
    <submittedName>
        <fullName evidence="13">Cation transporter</fullName>
    </submittedName>
</protein>
<keyword evidence="8 10" id="KW-0472">Membrane</keyword>
<dbReference type="PANTHER" id="PTHR11562:SF17">
    <property type="entry name" value="RE54080P-RELATED"/>
    <property type="match status" value="1"/>
</dbReference>
<keyword evidence="5" id="KW-0862">Zinc</keyword>
<proteinExistence type="inferred from homology"/>
<reference evidence="13 14" key="1">
    <citation type="submission" date="2020-10" db="EMBL/GenBank/DDBJ databases">
        <title>Connecting structure to function with the recovery of over 1000 high-quality activated sludge metagenome-assembled genomes encoding full-length rRNA genes using long-read sequencing.</title>
        <authorList>
            <person name="Singleton C.M."/>
            <person name="Petriglieri F."/>
            <person name="Kristensen J.M."/>
            <person name="Kirkegaard R.H."/>
            <person name="Michaelsen T.Y."/>
            <person name="Andersen M.H."/>
            <person name="Karst S.M."/>
            <person name="Dueholm M.S."/>
            <person name="Nielsen P.H."/>
            <person name="Albertsen M."/>
        </authorList>
    </citation>
    <scope>NUCLEOTIDE SEQUENCE [LARGE SCALE GENOMIC DNA]</scope>
    <source>
        <strain evidence="13">EsbW_18-Q3-R4-48_BATAC.285</strain>
    </source>
</reference>
<dbReference type="InterPro" id="IPR027470">
    <property type="entry name" value="Cation_efflux_CTD"/>
</dbReference>
<dbReference type="GO" id="GO:0005385">
    <property type="term" value="F:zinc ion transmembrane transporter activity"/>
    <property type="evidence" value="ECO:0007669"/>
    <property type="project" value="TreeGrafter"/>
</dbReference>
<feature type="transmembrane region" description="Helical" evidence="10">
    <location>
        <begin position="101"/>
        <end position="121"/>
    </location>
</feature>
<organism evidence="13 14">
    <name type="scientific">Candidatus Accumulibacter proximus</name>
    <dbReference type="NCBI Taxonomy" id="2954385"/>
    <lineage>
        <taxon>Bacteria</taxon>
        <taxon>Pseudomonadati</taxon>
        <taxon>Pseudomonadota</taxon>
        <taxon>Betaproteobacteria</taxon>
        <taxon>Candidatus Accumulibacter</taxon>
    </lineage>
</organism>
<dbReference type="PANTHER" id="PTHR11562">
    <property type="entry name" value="CATION EFFLUX PROTEIN/ ZINC TRANSPORTER"/>
    <property type="match status" value="1"/>
</dbReference>
<evidence type="ECO:0000256" key="3">
    <source>
        <dbReference type="ARBA" id="ARBA00022448"/>
    </source>
</evidence>
<feature type="region of interest" description="Disordered" evidence="9">
    <location>
        <begin position="1"/>
        <end position="22"/>
    </location>
</feature>